<proteinExistence type="predicted"/>
<protein>
    <recommendedName>
        <fullName evidence="2">Transposase Tc1-like domain-containing protein</fullName>
    </recommendedName>
</protein>
<evidence type="ECO:0000259" key="2">
    <source>
        <dbReference type="Pfam" id="PF01498"/>
    </source>
</evidence>
<feature type="domain" description="Transposase Tc1-like" evidence="2">
    <location>
        <begin position="69"/>
        <end position="136"/>
    </location>
</feature>
<dbReference type="InterPro" id="IPR009057">
    <property type="entry name" value="Homeodomain-like_sf"/>
</dbReference>
<name>A0A4Y2NEN4_ARAVE</name>
<evidence type="ECO:0000313" key="3">
    <source>
        <dbReference type="EMBL" id="GBN37878.1"/>
    </source>
</evidence>
<dbReference type="AlphaFoldDB" id="A0A4Y2NEN4"/>
<dbReference type="GO" id="GO:0015074">
    <property type="term" value="P:DNA integration"/>
    <property type="evidence" value="ECO:0007669"/>
    <property type="project" value="InterPro"/>
</dbReference>
<evidence type="ECO:0000313" key="4">
    <source>
        <dbReference type="Proteomes" id="UP000499080"/>
    </source>
</evidence>
<comment type="caution">
    <text evidence="3">The sequence shown here is derived from an EMBL/GenBank/DDBJ whole genome shotgun (WGS) entry which is preliminary data.</text>
</comment>
<dbReference type="SUPFAM" id="SSF46689">
    <property type="entry name" value="Homeodomain-like"/>
    <property type="match status" value="1"/>
</dbReference>
<reference evidence="3 4" key="1">
    <citation type="journal article" date="2019" name="Sci. Rep.">
        <title>Orb-weaving spider Araneus ventricosus genome elucidates the spidroin gene catalogue.</title>
        <authorList>
            <person name="Kono N."/>
            <person name="Nakamura H."/>
            <person name="Ohtoshi R."/>
            <person name="Moran D.A.P."/>
            <person name="Shinohara A."/>
            <person name="Yoshida Y."/>
            <person name="Fujiwara M."/>
            <person name="Mori M."/>
            <person name="Tomita M."/>
            <person name="Arakawa K."/>
        </authorList>
    </citation>
    <scope>NUCLEOTIDE SEQUENCE [LARGE SCALE GENOMIC DNA]</scope>
</reference>
<dbReference type="Proteomes" id="UP000499080">
    <property type="component" value="Unassembled WGS sequence"/>
</dbReference>
<comment type="subcellular location">
    <subcellularLocation>
        <location evidence="1">Nucleus</location>
    </subcellularLocation>
</comment>
<evidence type="ECO:0000256" key="1">
    <source>
        <dbReference type="ARBA" id="ARBA00004123"/>
    </source>
</evidence>
<sequence length="136" mass="15518">MSQHHDLAELLGWRVIGRLEAGQTQSVVAEALGVSPSVISRLWNRFLKTGNVHRRKGHERTQTTTQNEDRYLTLTTRRNFSMNATLSQQQLQRATGTRVSTQTVQNRLHHIGLYARRPMVRVSLTAGHSAAHRRWA</sequence>
<dbReference type="GO" id="GO:0003677">
    <property type="term" value="F:DNA binding"/>
    <property type="evidence" value="ECO:0007669"/>
    <property type="project" value="InterPro"/>
</dbReference>
<dbReference type="EMBL" id="BGPR01009082">
    <property type="protein sequence ID" value="GBN37878.1"/>
    <property type="molecule type" value="Genomic_DNA"/>
</dbReference>
<gene>
    <name evidence="3" type="ORF">AVEN_66884_1</name>
</gene>
<dbReference type="InterPro" id="IPR002492">
    <property type="entry name" value="Transposase_Tc1-like"/>
</dbReference>
<dbReference type="InterPro" id="IPR001387">
    <property type="entry name" value="Cro/C1-type_HTH"/>
</dbReference>
<dbReference type="GO" id="GO:0005634">
    <property type="term" value="C:nucleus"/>
    <property type="evidence" value="ECO:0007669"/>
    <property type="project" value="UniProtKB-SubCell"/>
</dbReference>
<organism evidence="3 4">
    <name type="scientific">Araneus ventricosus</name>
    <name type="common">Orbweaver spider</name>
    <name type="synonym">Epeira ventricosa</name>
    <dbReference type="NCBI Taxonomy" id="182803"/>
    <lineage>
        <taxon>Eukaryota</taxon>
        <taxon>Metazoa</taxon>
        <taxon>Ecdysozoa</taxon>
        <taxon>Arthropoda</taxon>
        <taxon>Chelicerata</taxon>
        <taxon>Arachnida</taxon>
        <taxon>Araneae</taxon>
        <taxon>Araneomorphae</taxon>
        <taxon>Entelegynae</taxon>
        <taxon>Araneoidea</taxon>
        <taxon>Araneidae</taxon>
        <taxon>Araneus</taxon>
    </lineage>
</organism>
<accession>A0A4Y2NEN4</accession>
<keyword evidence="4" id="KW-1185">Reference proteome</keyword>
<dbReference type="GO" id="GO:0006313">
    <property type="term" value="P:DNA transposition"/>
    <property type="evidence" value="ECO:0007669"/>
    <property type="project" value="InterPro"/>
</dbReference>
<dbReference type="Pfam" id="PF01498">
    <property type="entry name" value="HTH_Tnp_Tc3_2"/>
    <property type="match status" value="1"/>
</dbReference>
<dbReference type="OrthoDB" id="6755115at2759"/>
<dbReference type="CDD" id="cd00093">
    <property type="entry name" value="HTH_XRE"/>
    <property type="match status" value="1"/>
</dbReference>